<evidence type="ECO:0000259" key="1">
    <source>
        <dbReference type="Pfam" id="PF02627"/>
    </source>
</evidence>
<proteinExistence type="predicted"/>
<dbReference type="RefSeq" id="WP_189994867.1">
    <property type="nucleotide sequence ID" value="NZ_BMZS01000013.1"/>
</dbReference>
<dbReference type="InterPro" id="IPR029032">
    <property type="entry name" value="AhpD-like"/>
</dbReference>
<organism evidence="2 3">
    <name type="scientific">Thalassobaculum fulvum</name>
    <dbReference type="NCBI Taxonomy" id="1633335"/>
    <lineage>
        <taxon>Bacteria</taxon>
        <taxon>Pseudomonadati</taxon>
        <taxon>Pseudomonadota</taxon>
        <taxon>Alphaproteobacteria</taxon>
        <taxon>Rhodospirillales</taxon>
        <taxon>Thalassobaculaceae</taxon>
        <taxon>Thalassobaculum</taxon>
    </lineage>
</organism>
<sequence>MQRIPRIDEATAPAKTAGYLDAVKKQMGGVPNIIGTMAQSSAALGGFLALSGALAAGTLSAAEREQIALAVAGANECDYCASAHTVLGGRSGLAADEIGRNLQGRSTDPRMQAALRFASRIVATRGQVSDEDLSAVRGAGFSYEQVVEILANTVLNIFTNYLNHAAATEIDFPVVKTGTPAAA</sequence>
<gene>
    <name evidence="2" type="ORF">GCM10017083_50140</name>
</gene>
<reference evidence="2" key="2">
    <citation type="submission" date="2020-09" db="EMBL/GenBank/DDBJ databases">
        <authorList>
            <person name="Sun Q."/>
            <person name="Kim S."/>
        </authorList>
    </citation>
    <scope>NUCLEOTIDE SEQUENCE</scope>
    <source>
        <strain evidence="2">KCTC 42651</strain>
    </source>
</reference>
<dbReference type="SUPFAM" id="SSF69118">
    <property type="entry name" value="AhpD-like"/>
    <property type="match status" value="1"/>
</dbReference>
<dbReference type="PANTHER" id="PTHR35446:SF3">
    <property type="entry name" value="CMD DOMAIN-CONTAINING PROTEIN"/>
    <property type="match status" value="1"/>
</dbReference>
<keyword evidence="3" id="KW-1185">Reference proteome</keyword>
<dbReference type="Proteomes" id="UP000630353">
    <property type="component" value="Unassembled WGS sequence"/>
</dbReference>
<accession>A0A919CSD8</accession>
<dbReference type="EMBL" id="BMZS01000013">
    <property type="protein sequence ID" value="GHD61990.1"/>
    <property type="molecule type" value="Genomic_DNA"/>
</dbReference>
<dbReference type="AlphaFoldDB" id="A0A919CSD8"/>
<dbReference type="Pfam" id="PF02627">
    <property type="entry name" value="CMD"/>
    <property type="match status" value="1"/>
</dbReference>
<feature type="domain" description="Carboxymuconolactone decarboxylase-like" evidence="1">
    <location>
        <begin position="47"/>
        <end position="118"/>
    </location>
</feature>
<dbReference type="GO" id="GO:0051920">
    <property type="term" value="F:peroxiredoxin activity"/>
    <property type="evidence" value="ECO:0007669"/>
    <property type="project" value="InterPro"/>
</dbReference>
<evidence type="ECO:0000313" key="2">
    <source>
        <dbReference type="EMBL" id="GHD61990.1"/>
    </source>
</evidence>
<dbReference type="InterPro" id="IPR003779">
    <property type="entry name" value="CMD-like"/>
</dbReference>
<reference evidence="2" key="1">
    <citation type="journal article" date="2014" name="Int. J. Syst. Evol. Microbiol.">
        <title>Complete genome sequence of Corynebacterium casei LMG S-19264T (=DSM 44701T), isolated from a smear-ripened cheese.</title>
        <authorList>
            <consortium name="US DOE Joint Genome Institute (JGI-PGF)"/>
            <person name="Walter F."/>
            <person name="Albersmeier A."/>
            <person name="Kalinowski J."/>
            <person name="Ruckert C."/>
        </authorList>
    </citation>
    <scope>NUCLEOTIDE SEQUENCE</scope>
    <source>
        <strain evidence="2">KCTC 42651</strain>
    </source>
</reference>
<dbReference type="NCBIfam" id="TIGR00778">
    <property type="entry name" value="ahpD_dom"/>
    <property type="match status" value="1"/>
</dbReference>
<comment type="caution">
    <text evidence="2">The sequence shown here is derived from an EMBL/GenBank/DDBJ whole genome shotgun (WGS) entry which is preliminary data.</text>
</comment>
<protein>
    <submittedName>
        <fullName evidence="2">Alkyl hydroperoxide reductase AhpD</fullName>
    </submittedName>
</protein>
<dbReference type="InterPro" id="IPR004675">
    <property type="entry name" value="AhpD_core"/>
</dbReference>
<dbReference type="Gene3D" id="1.20.1290.10">
    <property type="entry name" value="AhpD-like"/>
    <property type="match status" value="1"/>
</dbReference>
<name>A0A919CSD8_9PROT</name>
<dbReference type="PANTHER" id="PTHR35446">
    <property type="entry name" value="SI:CH211-175M2.5"/>
    <property type="match status" value="1"/>
</dbReference>
<evidence type="ECO:0000313" key="3">
    <source>
        <dbReference type="Proteomes" id="UP000630353"/>
    </source>
</evidence>